<evidence type="ECO:0000256" key="5">
    <source>
        <dbReference type="ARBA" id="ARBA00022989"/>
    </source>
</evidence>
<dbReference type="GO" id="GO:0005886">
    <property type="term" value="C:plasma membrane"/>
    <property type="evidence" value="ECO:0007669"/>
    <property type="project" value="UniProtKB-SubCell"/>
</dbReference>
<evidence type="ECO:0000256" key="1">
    <source>
        <dbReference type="ARBA" id="ARBA00004651"/>
    </source>
</evidence>
<sequence length="681" mass="73532">MNSPRIAAGRLRDYLPLLSAAASFVFSLILTFAAAVIEEQSIAEAAVYAFGCSPEALATELFLALIVCALGCLFRSLFAAGAITALAALALVTANYYKTLITSTPLYLSDLNLVTRLGGIVELNSASITVSALTVAAFAVAIAALAGLFFASRVLRMPVRSSLATAIASAALFVGLYCVPSWAEGWFYGPAGAGRTAGTAYSQAYVNARCGTLLGLWRSVVLTGSAAGAAETPEPTDGRTREERLIDDAEEFALSYEPETGGEEAPNVIFVLSESFFDVTELPGVEFESDPVADFHAVQEQGVSGKFYTHTLGYGTSNIEMEVFTGINSRFFDSDQNIYEWEASELLKTPPVPVLFQDAGYYTAYIHTFNDGIYGREGLYSQLGFDEIFFSDDFAAIDPDAAAAPDYWGYMSGKIAGEFYSDDYMADLIIDLYERETENSPVFIWGITMENHTPYTADKYGEYHWPFTSPLEGEDEGVFASVVEGAADASASLGKLVEYFSQCAEPTVIIFFGDHKPGLPLSDSETVYSALGMCPASAADWTAEDYAEMYCTDYVIWSNDVRYLPAEPGTVSDTSSTALGLSALNAASIGLNSWWRLCGALSEAYTAWQWPYFVSKDGETADVPDGLLDSAGMRLIEVVRELMDAEFFGASGPDFSDVLPEMNVDYAPEGAITENRVMVTE</sequence>
<dbReference type="InterPro" id="IPR000917">
    <property type="entry name" value="Sulfatase_N"/>
</dbReference>
<name>A0A9D0ZFE8_9FIRM</name>
<gene>
    <name evidence="9" type="ORF">IAB77_09150</name>
</gene>
<evidence type="ECO:0000259" key="8">
    <source>
        <dbReference type="Pfam" id="PF00884"/>
    </source>
</evidence>
<dbReference type="AlphaFoldDB" id="A0A9D0ZFE8"/>
<comment type="subcellular location">
    <subcellularLocation>
        <location evidence="1">Cell membrane</location>
        <topology evidence="1">Multi-pass membrane protein</topology>
    </subcellularLocation>
</comment>
<evidence type="ECO:0000313" key="10">
    <source>
        <dbReference type="Proteomes" id="UP000824262"/>
    </source>
</evidence>
<comment type="caution">
    <text evidence="9">The sequence shown here is derived from an EMBL/GenBank/DDBJ whole genome shotgun (WGS) entry which is preliminary data.</text>
</comment>
<reference evidence="9" key="1">
    <citation type="submission" date="2020-10" db="EMBL/GenBank/DDBJ databases">
        <authorList>
            <person name="Gilroy R."/>
        </authorList>
    </citation>
    <scope>NUCLEOTIDE SEQUENCE</scope>
    <source>
        <strain evidence="9">ChiBcolR7-354</strain>
    </source>
</reference>
<dbReference type="PANTHER" id="PTHR47371">
    <property type="entry name" value="LIPOTEICHOIC ACID SYNTHASE"/>
    <property type="match status" value="1"/>
</dbReference>
<feature type="transmembrane region" description="Helical" evidence="7">
    <location>
        <begin position="128"/>
        <end position="151"/>
    </location>
</feature>
<dbReference type="Proteomes" id="UP000824262">
    <property type="component" value="Unassembled WGS sequence"/>
</dbReference>
<keyword evidence="5 7" id="KW-1133">Transmembrane helix</keyword>
<evidence type="ECO:0000256" key="2">
    <source>
        <dbReference type="ARBA" id="ARBA00004936"/>
    </source>
</evidence>
<feature type="domain" description="Sulfatase N-terminal" evidence="8">
    <location>
        <begin position="266"/>
        <end position="561"/>
    </location>
</feature>
<evidence type="ECO:0000256" key="3">
    <source>
        <dbReference type="ARBA" id="ARBA00022475"/>
    </source>
</evidence>
<feature type="transmembrane region" description="Helical" evidence="7">
    <location>
        <begin position="14"/>
        <end position="37"/>
    </location>
</feature>
<comment type="pathway">
    <text evidence="2">Cell wall biogenesis; lipoteichoic acid biosynthesis.</text>
</comment>
<dbReference type="Pfam" id="PF00884">
    <property type="entry name" value="Sulfatase"/>
    <property type="match status" value="1"/>
</dbReference>
<organism evidence="9 10">
    <name type="scientific">Candidatus Scatomorpha intestinavium</name>
    <dbReference type="NCBI Taxonomy" id="2840922"/>
    <lineage>
        <taxon>Bacteria</taxon>
        <taxon>Bacillati</taxon>
        <taxon>Bacillota</taxon>
        <taxon>Clostridia</taxon>
        <taxon>Eubacteriales</taxon>
        <taxon>Candidatus Scatomorpha</taxon>
    </lineage>
</organism>
<evidence type="ECO:0000256" key="4">
    <source>
        <dbReference type="ARBA" id="ARBA00022692"/>
    </source>
</evidence>
<feature type="transmembrane region" description="Helical" evidence="7">
    <location>
        <begin position="163"/>
        <end position="183"/>
    </location>
</feature>
<dbReference type="PANTHER" id="PTHR47371:SF3">
    <property type="entry name" value="PHOSPHOGLYCEROL TRANSFERASE I"/>
    <property type="match status" value="1"/>
</dbReference>
<keyword evidence="3" id="KW-1003">Cell membrane</keyword>
<accession>A0A9D0ZFE8</accession>
<protein>
    <submittedName>
        <fullName evidence="9">LTA synthase family protein</fullName>
    </submittedName>
</protein>
<keyword evidence="6 7" id="KW-0472">Membrane</keyword>
<dbReference type="SUPFAM" id="SSF53649">
    <property type="entry name" value="Alkaline phosphatase-like"/>
    <property type="match status" value="1"/>
</dbReference>
<evidence type="ECO:0000313" key="9">
    <source>
        <dbReference type="EMBL" id="HIQ79405.1"/>
    </source>
</evidence>
<dbReference type="EMBL" id="DVGA01000101">
    <property type="protein sequence ID" value="HIQ79405.1"/>
    <property type="molecule type" value="Genomic_DNA"/>
</dbReference>
<feature type="transmembrane region" description="Helical" evidence="7">
    <location>
        <begin position="85"/>
        <end position="108"/>
    </location>
</feature>
<dbReference type="InterPro" id="IPR050448">
    <property type="entry name" value="OpgB/LTA_synthase_biosynth"/>
</dbReference>
<dbReference type="InterPro" id="IPR017850">
    <property type="entry name" value="Alkaline_phosphatase_core_sf"/>
</dbReference>
<proteinExistence type="predicted"/>
<evidence type="ECO:0000256" key="6">
    <source>
        <dbReference type="ARBA" id="ARBA00023136"/>
    </source>
</evidence>
<feature type="transmembrane region" description="Helical" evidence="7">
    <location>
        <begin position="57"/>
        <end position="78"/>
    </location>
</feature>
<dbReference type="CDD" id="cd16015">
    <property type="entry name" value="LTA_synthase"/>
    <property type="match status" value="1"/>
</dbReference>
<evidence type="ECO:0000256" key="7">
    <source>
        <dbReference type="SAM" id="Phobius"/>
    </source>
</evidence>
<keyword evidence="4 7" id="KW-0812">Transmembrane</keyword>
<reference evidence="9" key="2">
    <citation type="journal article" date="2021" name="PeerJ">
        <title>Extensive microbial diversity within the chicken gut microbiome revealed by metagenomics and culture.</title>
        <authorList>
            <person name="Gilroy R."/>
            <person name="Ravi A."/>
            <person name="Getino M."/>
            <person name="Pursley I."/>
            <person name="Horton D.L."/>
            <person name="Alikhan N.F."/>
            <person name="Baker D."/>
            <person name="Gharbi K."/>
            <person name="Hall N."/>
            <person name="Watson M."/>
            <person name="Adriaenssens E.M."/>
            <person name="Foster-Nyarko E."/>
            <person name="Jarju S."/>
            <person name="Secka A."/>
            <person name="Antonio M."/>
            <person name="Oren A."/>
            <person name="Chaudhuri R.R."/>
            <person name="La Ragione R."/>
            <person name="Hildebrand F."/>
            <person name="Pallen M.J."/>
        </authorList>
    </citation>
    <scope>NUCLEOTIDE SEQUENCE</scope>
    <source>
        <strain evidence="9">ChiBcolR7-354</strain>
    </source>
</reference>
<dbReference type="Gene3D" id="3.40.720.10">
    <property type="entry name" value="Alkaline Phosphatase, subunit A"/>
    <property type="match status" value="1"/>
</dbReference>